<gene>
    <name evidence="3 5" type="ORF">BDZ99DRAFT_24991</name>
</gene>
<dbReference type="EMBL" id="MU003692">
    <property type="protein sequence ID" value="KAF2817983.1"/>
    <property type="molecule type" value="Genomic_DNA"/>
</dbReference>
<dbReference type="InterPro" id="IPR056632">
    <property type="entry name" value="DUF7730"/>
</dbReference>
<evidence type="ECO:0000256" key="1">
    <source>
        <dbReference type="SAM" id="MobiDB-lite"/>
    </source>
</evidence>
<protein>
    <recommendedName>
        <fullName evidence="2">DUF7730 domain-containing protein</fullName>
    </recommendedName>
</protein>
<feature type="compositionally biased region" description="Polar residues" evidence="1">
    <location>
        <begin position="127"/>
        <end position="137"/>
    </location>
</feature>
<sequence>MRAVFSSIPGRPLTMDGMPSPHPHKTCTFCNDPIYGTLDGLNHFLAHRAACRFPPYGRASRVFCRLDSLLHSESEQRLRATQRTQYCFERTTTFWNGVGPEVRFPFGLLKHRPRALTRPPSPSRPSNTKQSNNPQVQSPLFSRLPLEIRKMIYEEAIGKSVIHLEIRDHRYVVGHALCPEPKSGKCGCRYCRYLTCRRIRKTANPLPYLFSHTLCPEPEQGKCGCRYLKRRGARKTMNPLPLLLSCRMIYSEAIDLLYSSNSFAFRHDAGGPLVILPDLLLPQRFHAIRSLSLFWVPDFWVSLDPPSRLTEEWEFAWKVIASMKGLQTVYVDLAQDGLMRPDLERLQEFKAQIIEPVKAITTPLKAFRMVWPHEGFPKTVEVGGKVWEIETLDKATMWVDATLGRIKKLGYT</sequence>
<dbReference type="Pfam" id="PF24864">
    <property type="entry name" value="DUF7730"/>
    <property type="match status" value="1"/>
</dbReference>
<feature type="domain" description="DUF7730" evidence="2">
    <location>
        <begin position="134"/>
        <end position="384"/>
    </location>
</feature>
<evidence type="ECO:0000259" key="2">
    <source>
        <dbReference type="Pfam" id="PF24864"/>
    </source>
</evidence>
<keyword evidence="4" id="KW-1185">Reference proteome</keyword>
<dbReference type="GeneID" id="54454559"/>
<dbReference type="Proteomes" id="UP000504636">
    <property type="component" value="Unplaced"/>
</dbReference>
<name>A0A6A6ZBA4_9PEZI</name>
<dbReference type="OrthoDB" id="4757095at2759"/>
<evidence type="ECO:0000313" key="3">
    <source>
        <dbReference type="EMBL" id="KAF2817983.1"/>
    </source>
</evidence>
<organism evidence="3">
    <name type="scientific">Mytilinidion resinicola</name>
    <dbReference type="NCBI Taxonomy" id="574789"/>
    <lineage>
        <taxon>Eukaryota</taxon>
        <taxon>Fungi</taxon>
        <taxon>Dikarya</taxon>
        <taxon>Ascomycota</taxon>
        <taxon>Pezizomycotina</taxon>
        <taxon>Dothideomycetes</taxon>
        <taxon>Pleosporomycetidae</taxon>
        <taxon>Mytilinidiales</taxon>
        <taxon>Mytilinidiaceae</taxon>
        <taxon>Mytilinidion</taxon>
    </lineage>
</organism>
<feature type="region of interest" description="Disordered" evidence="1">
    <location>
        <begin position="113"/>
        <end position="137"/>
    </location>
</feature>
<reference evidence="5" key="2">
    <citation type="submission" date="2020-04" db="EMBL/GenBank/DDBJ databases">
        <authorList>
            <consortium name="NCBI Genome Project"/>
        </authorList>
    </citation>
    <scope>NUCLEOTIDE SEQUENCE</scope>
    <source>
        <strain evidence="5">CBS 304.34</strain>
    </source>
</reference>
<evidence type="ECO:0000313" key="4">
    <source>
        <dbReference type="Proteomes" id="UP000504636"/>
    </source>
</evidence>
<dbReference type="PANTHER" id="PTHR38790:SF9">
    <property type="entry name" value="F-BOX DOMAIN-CONTAINING PROTEIN"/>
    <property type="match status" value="1"/>
</dbReference>
<reference evidence="5" key="3">
    <citation type="submission" date="2025-04" db="UniProtKB">
        <authorList>
            <consortium name="RefSeq"/>
        </authorList>
    </citation>
    <scope>IDENTIFICATION</scope>
    <source>
        <strain evidence="5">CBS 304.34</strain>
    </source>
</reference>
<reference evidence="3 5" key="1">
    <citation type="journal article" date="2020" name="Stud. Mycol.">
        <title>101 Dothideomycetes genomes: a test case for predicting lifestyles and emergence of pathogens.</title>
        <authorList>
            <person name="Haridas S."/>
            <person name="Albert R."/>
            <person name="Binder M."/>
            <person name="Bloem J."/>
            <person name="Labutti K."/>
            <person name="Salamov A."/>
            <person name="Andreopoulos B."/>
            <person name="Baker S."/>
            <person name="Barry K."/>
            <person name="Bills G."/>
            <person name="Bluhm B."/>
            <person name="Cannon C."/>
            <person name="Castanera R."/>
            <person name="Culley D."/>
            <person name="Daum C."/>
            <person name="Ezra D."/>
            <person name="Gonzalez J."/>
            <person name="Henrissat B."/>
            <person name="Kuo A."/>
            <person name="Liang C."/>
            <person name="Lipzen A."/>
            <person name="Lutzoni F."/>
            <person name="Magnuson J."/>
            <person name="Mondo S."/>
            <person name="Nolan M."/>
            <person name="Ohm R."/>
            <person name="Pangilinan J."/>
            <person name="Park H.-J."/>
            <person name="Ramirez L."/>
            <person name="Alfaro M."/>
            <person name="Sun H."/>
            <person name="Tritt A."/>
            <person name="Yoshinaga Y."/>
            <person name="Zwiers L.-H."/>
            <person name="Turgeon B."/>
            <person name="Goodwin S."/>
            <person name="Spatafora J."/>
            <person name="Crous P."/>
            <person name="Grigoriev I."/>
        </authorList>
    </citation>
    <scope>NUCLEOTIDE SEQUENCE</scope>
    <source>
        <strain evidence="3 5">CBS 304.34</strain>
    </source>
</reference>
<evidence type="ECO:0000313" key="5">
    <source>
        <dbReference type="RefSeq" id="XP_033584947.1"/>
    </source>
</evidence>
<accession>A0A6A6ZBA4</accession>
<dbReference type="PANTHER" id="PTHR38790">
    <property type="entry name" value="2EXR DOMAIN-CONTAINING PROTEIN-RELATED"/>
    <property type="match status" value="1"/>
</dbReference>
<dbReference type="AlphaFoldDB" id="A0A6A6ZBA4"/>
<dbReference type="RefSeq" id="XP_033584947.1">
    <property type="nucleotide sequence ID" value="XM_033713666.1"/>
</dbReference>
<proteinExistence type="predicted"/>